<evidence type="ECO:0000313" key="1">
    <source>
        <dbReference type="EMBL" id="GAA3864273.1"/>
    </source>
</evidence>
<evidence type="ECO:0000313" key="2">
    <source>
        <dbReference type="Proteomes" id="UP001399917"/>
    </source>
</evidence>
<dbReference type="InterPro" id="IPR018531">
    <property type="entry name" value="DUF1993"/>
</dbReference>
<protein>
    <recommendedName>
        <fullName evidence="3">DUF1993 domain-containing protein</fullName>
    </recommendedName>
</protein>
<name>A0ABP7K5C2_9RHOB</name>
<dbReference type="PANTHER" id="PTHR36922">
    <property type="entry name" value="BLL2446 PROTEIN"/>
    <property type="match status" value="1"/>
</dbReference>
<dbReference type="Pfam" id="PF09351">
    <property type="entry name" value="DUF1993"/>
    <property type="match status" value="1"/>
</dbReference>
<gene>
    <name evidence="1" type="ORF">GCM10022404_13300</name>
</gene>
<organism evidence="1 2">
    <name type="scientific">Celeribacter arenosi</name>
    <dbReference type="NCBI Taxonomy" id="792649"/>
    <lineage>
        <taxon>Bacteria</taxon>
        <taxon>Pseudomonadati</taxon>
        <taxon>Pseudomonadota</taxon>
        <taxon>Alphaproteobacteria</taxon>
        <taxon>Rhodobacterales</taxon>
        <taxon>Roseobacteraceae</taxon>
        <taxon>Celeribacter</taxon>
    </lineage>
</organism>
<proteinExistence type="predicted"/>
<evidence type="ECO:0008006" key="3">
    <source>
        <dbReference type="Google" id="ProtNLM"/>
    </source>
</evidence>
<dbReference type="SUPFAM" id="SSF109854">
    <property type="entry name" value="DinB/YfiT-like putative metalloenzymes"/>
    <property type="match status" value="1"/>
</dbReference>
<comment type="caution">
    <text evidence="1">The sequence shown here is derived from an EMBL/GenBank/DDBJ whole genome shotgun (WGS) entry which is preliminary data.</text>
</comment>
<sequence>MTSQCAATTLATFHHYVERIDAVVAKIAALPNAKTLLAQKAIPDSFTAGRQLGVALYFAARGVYRVAGMEMPPFPNDFDPQTLRALAADLNRALTHVAPSDLNEEKVAHKAGFAELAQEPLDYMIRFALPNMIFHFSMGYAALRAAGAPLGKADFDGLHAYPDGFSF</sequence>
<dbReference type="Gene3D" id="1.20.120.450">
    <property type="entry name" value="dinb family like domain"/>
    <property type="match status" value="1"/>
</dbReference>
<keyword evidence="2" id="KW-1185">Reference proteome</keyword>
<dbReference type="InterPro" id="IPR034660">
    <property type="entry name" value="DinB/YfiT-like"/>
</dbReference>
<dbReference type="RefSeq" id="WP_344845380.1">
    <property type="nucleotide sequence ID" value="NZ_BAABDF010000006.1"/>
</dbReference>
<accession>A0ABP7K5C2</accession>
<dbReference type="Proteomes" id="UP001399917">
    <property type="component" value="Unassembled WGS sequence"/>
</dbReference>
<dbReference type="PANTHER" id="PTHR36922:SF1">
    <property type="entry name" value="DUF1993 DOMAIN-CONTAINING PROTEIN"/>
    <property type="match status" value="1"/>
</dbReference>
<reference evidence="2" key="1">
    <citation type="journal article" date="2019" name="Int. J. Syst. Evol. Microbiol.">
        <title>The Global Catalogue of Microorganisms (GCM) 10K type strain sequencing project: providing services to taxonomists for standard genome sequencing and annotation.</title>
        <authorList>
            <consortium name="The Broad Institute Genomics Platform"/>
            <consortium name="The Broad Institute Genome Sequencing Center for Infectious Disease"/>
            <person name="Wu L."/>
            <person name="Ma J."/>
        </authorList>
    </citation>
    <scope>NUCLEOTIDE SEQUENCE [LARGE SCALE GENOMIC DNA]</scope>
    <source>
        <strain evidence="2">JCM 17190</strain>
    </source>
</reference>
<dbReference type="EMBL" id="BAABDF010000006">
    <property type="protein sequence ID" value="GAA3864273.1"/>
    <property type="molecule type" value="Genomic_DNA"/>
</dbReference>